<feature type="domain" description="Amidase" evidence="2">
    <location>
        <begin position="27"/>
        <end position="452"/>
    </location>
</feature>
<dbReference type="InterPro" id="IPR036928">
    <property type="entry name" value="AS_sf"/>
</dbReference>
<evidence type="ECO:0000313" key="4">
    <source>
        <dbReference type="EMBL" id="QQZ49662.1"/>
    </source>
</evidence>
<keyword evidence="5" id="KW-1185">Reference proteome</keyword>
<dbReference type="PANTHER" id="PTHR11895">
    <property type="entry name" value="TRANSAMIDASE"/>
    <property type="match status" value="1"/>
</dbReference>
<dbReference type="SUPFAM" id="SSF75304">
    <property type="entry name" value="Amidase signature (AS) enzymes"/>
    <property type="match status" value="1"/>
</dbReference>
<evidence type="ECO:0000256" key="1">
    <source>
        <dbReference type="ARBA" id="ARBA00009199"/>
    </source>
</evidence>
<reference evidence="4" key="1">
    <citation type="submission" date="2021-01" db="EMBL/GenBank/DDBJ databases">
        <title>Genome sequence of Phenylobacterium sp. 20VBR1 isolated from a valley glaceir, Ny-Alesund, Svalbard.</title>
        <authorList>
            <person name="Thomas F.A."/>
            <person name="Krishnan K.P."/>
            <person name="Sinha R.K."/>
        </authorList>
    </citation>
    <scope>NUCLEOTIDE SEQUENCE</scope>
    <source>
        <strain evidence="4">20VBR1</strain>
    </source>
</reference>
<protein>
    <submittedName>
        <fullName evidence="3">Amidase</fullName>
    </submittedName>
</protein>
<dbReference type="GO" id="GO:0003824">
    <property type="term" value="F:catalytic activity"/>
    <property type="evidence" value="ECO:0007669"/>
    <property type="project" value="InterPro"/>
</dbReference>
<evidence type="ECO:0000313" key="5">
    <source>
        <dbReference type="Proteomes" id="UP000622580"/>
    </source>
</evidence>
<reference evidence="3" key="2">
    <citation type="submission" date="2021-04" db="EMBL/GenBank/DDBJ databases">
        <title>Draft genome assembly of strain Phenylobacterium sp. 20VBR1 using MiniION and Illumina platforms.</title>
        <authorList>
            <person name="Thomas F.A."/>
            <person name="Krishnan K.P."/>
            <person name="Sinha R.K."/>
        </authorList>
    </citation>
    <scope>NUCLEOTIDE SEQUENCE</scope>
    <source>
        <strain evidence="3">20VBR1</strain>
    </source>
</reference>
<dbReference type="EMBL" id="JAGSGD010000001">
    <property type="protein sequence ID" value="MBR7620923.1"/>
    <property type="molecule type" value="Genomic_DNA"/>
</dbReference>
<sequence length="474" mass="50903">MAFTDYADYDGLGLAALVAKGEVTPAELTEAAIDRIERHNGALNAVVHKAYDEARATAAGTLPDGPFRGVPFLIKDLGAQVQGWPRTSGSHFAQVPTDDADSELVARYRAAGVVLVGKTNTPEFGIPGVTNSDKLGACRNPWNPDHISGGSSGGAASAVAAGLVPLAHASDGLGSIRIPAACCGLVGMKITRDRTPICEVTDGALGFSVHHVVSRTVRDSAAMLDATGYPQAGDPFQAPAKDGPYLAEIDRAPGKLRIAWSLETPNGREIDPEMVAAMARTVDALKHLGHEVFEQGLGVDYRTLYRAQALASASNFSANILRWIERLGREPGETELGPLARRAYEAGKRITGQQAFWGFQQLRLINRQMLAAYEAFDVYLQPTMSTPPPRVDWLDPALDPKEFDKRQSATYATTPPANFTGQPSLSLPLWQSEAGLPIGMMFTGRFADEATLYRLAGQLETELPWAARKPAIWN</sequence>
<dbReference type="RefSeq" id="WP_215341648.1">
    <property type="nucleotide sequence ID" value="NZ_JAGSGD010000001.1"/>
</dbReference>
<evidence type="ECO:0000313" key="3">
    <source>
        <dbReference type="EMBL" id="MBR7620923.1"/>
    </source>
</evidence>
<dbReference type="InterPro" id="IPR000120">
    <property type="entry name" value="Amidase"/>
</dbReference>
<dbReference type="Gene3D" id="3.90.1300.10">
    <property type="entry name" value="Amidase signature (AS) domain"/>
    <property type="match status" value="1"/>
</dbReference>
<dbReference type="Proteomes" id="UP000622580">
    <property type="component" value="Unassembled WGS sequence"/>
</dbReference>
<dbReference type="PANTHER" id="PTHR11895:SF7">
    <property type="entry name" value="GLUTAMYL-TRNA(GLN) AMIDOTRANSFERASE SUBUNIT A, MITOCHONDRIAL"/>
    <property type="match status" value="1"/>
</dbReference>
<gene>
    <name evidence="3" type="ORF">JKL49_16120</name>
    <name evidence="4" type="ORF">JKL49_22725</name>
</gene>
<organism evidence="3 5">
    <name type="scientific">Phenylobacterium glaciei</name>
    <dbReference type="NCBI Taxonomy" id="2803784"/>
    <lineage>
        <taxon>Bacteria</taxon>
        <taxon>Pseudomonadati</taxon>
        <taxon>Pseudomonadota</taxon>
        <taxon>Alphaproteobacteria</taxon>
        <taxon>Caulobacterales</taxon>
        <taxon>Caulobacteraceae</taxon>
        <taxon>Phenylobacterium</taxon>
    </lineage>
</organism>
<comment type="similarity">
    <text evidence="1">Belongs to the amidase family.</text>
</comment>
<evidence type="ECO:0000259" key="2">
    <source>
        <dbReference type="Pfam" id="PF01425"/>
    </source>
</evidence>
<name>A0A941D513_9CAUL</name>
<dbReference type="AlphaFoldDB" id="A0A941D513"/>
<dbReference type="EMBL" id="CP068570">
    <property type="protein sequence ID" value="QQZ49662.1"/>
    <property type="molecule type" value="Genomic_DNA"/>
</dbReference>
<dbReference type="InterPro" id="IPR023631">
    <property type="entry name" value="Amidase_dom"/>
</dbReference>
<accession>A0A941D513</accession>
<proteinExistence type="inferred from homology"/>
<dbReference type="Pfam" id="PF01425">
    <property type="entry name" value="Amidase"/>
    <property type="match status" value="1"/>
</dbReference>